<dbReference type="EMBL" id="CM042046">
    <property type="protein sequence ID" value="KAI3676088.1"/>
    <property type="molecule type" value="Genomic_DNA"/>
</dbReference>
<protein>
    <submittedName>
        <fullName evidence="1">Uncharacterized protein</fullName>
    </submittedName>
</protein>
<comment type="caution">
    <text evidence="1">The sequence shown here is derived from an EMBL/GenBank/DDBJ whole genome shotgun (WGS) entry which is preliminary data.</text>
</comment>
<organism evidence="1 2">
    <name type="scientific">Smallanthus sonchifolius</name>
    <dbReference type="NCBI Taxonomy" id="185202"/>
    <lineage>
        <taxon>Eukaryota</taxon>
        <taxon>Viridiplantae</taxon>
        <taxon>Streptophyta</taxon>
        <taxon>Embryophyta</taxon>
        <taxon>Tracheophyta</taxon>
        <taxon>Spermatophyta</taxon>
        <taxon>Magnoliopsida</taxon>
        <taxon>eudicotyledons</taxon>
        <taxon>Gunneridae</taxon>
        <taxon>Pentapetalae</taxon>
        <taxon>asterids</taxon>
        <taxon>campanulids</taxon>
        <taxon>Asterales</taxon>
        <taxon>Asteraceae</taxon>
        <taxon>Asteroideae</taxon>
        <taxon>Heliantheae alliance</taxon>
        <taxon>Millerieae</taxon>
        <taxon>Smallanthus</taxon>
    </lineage>
</organism>
<dbReference type="Proteomes" id="UP001056120">
    <property type="component" value="Linkage Group LG29"/>
</dbReference>
<name>A0ACB8XX92_9ASTR</name>
<keyword evidence="2" id="KW-1185">Reference proteome</keyword>
<accession>A0ACB8XX92</accession>
<sequence length="74" mass="8805">MNFRSSEQREQYWAYEPRKDKKEERKPTVEEEYGTNEASAESQENDFTTQNEHIENELPQEMFQTENQAVEAGS</sequence>
<gene>
    <name evidence="1" type="ORF">L1987_85687</name>
</gene>
<reference evidence="1 2" key="2">
    <citation type="journal article" date="2022" name="Mol. Ecol. Resour.">
        <title>The genomes of chicory, endive, great burdock and yacon provide insights into Asteraceae paleo-polyploidization history and plant inulin production.</title>
        <authorList>
            <person name="Fan W."/>
            <person name="Wang S."/>
            <person name="Wang H."/>
            <person name="Wang A."/>
            <person name="Jiang F."/>
            <person name="Liu H."/>
            <person name="Zhao H."/>
            <person name="Xu D."/>
            <person name="Zhang Y."/>
        </authorList>
    </citation>
    <scope>NUCLEOTIDE SEQUENCE [LARGE SCALE GENOMIC DNA]</scope>
    <source>
        <strain evidence="2">cv. Yunnan</strain>
        <tissue evidence="1">Leaves</tissue>
    </source>
</reference>
<reference evidence="2" key="1">
    <citation type="journal article" date="2022" name="Mol. Ecol. Resour.">
        <title>The genomes of chicory, endive, great burdock and yacon provide insights into Asteraceae palaeo-polyploidization history and plant inulin production.</title>
        <authorList>
            <person name="Fan W."/>
            <person name="Wang S."/>
            <person name="Wang H."/>
            <person name="Wang A."/>
            <person name="Jiang F."/>
            <person name="Liu H."/>
            <person name="Zhao H."/>
            <person name="Xu D."/>
            <person name="Zhang Y."/>
        </authorList>
    </citation>
    <scope>NUCLEOTIDE SEQUENCE [LARGE SCALE GENOMIC DNA]</scope>
    <source>
        <strain evidence="2">cv. Yunnan</strain>
    </source>
</reference>
<proteinExistence type="predicted"/>
<evidence type="ECO:0000313" key="2">
    <source>
        <dbReference type="Proteomes" id="UP001056120"/>
    </source>
</evidence>
<evidence type="ECO:0000313" key="1">
    <source>
        <dbReference type="EMBL" id="KAI3676088.1"/>
    </source>
</evidence>